<feature type="transmembrane region" description="Helical" evidence="6">
    <location>
        <begin position="335"/>
        <end position="354"/>
    </location>
</feature>
<dbReference type="CDD" id="cd17323">
    <property type="entry name" value="MFS_Tpo1_MDR_like"/>
    <property type="match status" value="1"/>
</dbReference>
<evidence type="ECO:0000256" key="3">
    <source>
        <dbReference type="ARBA" id="ARBA00022989"/>
    </source>
</evidence>
<dbReference type="SUPFAM" id="SSF103473">
    <property type="entry name" value="MFS general substrate transporter"/>
    <property type="match status" value="1"/>
</dbReference>
<feature type="transmembrane region" description="Helical" evidence="6">
    <location>
        <begin position="169"/>
        <end position="187"/>
    </location>
</feature>
<evidence type="ECO:0000313" key="8">
    <source>
        <dbReference type="EMBL" id="RFU33218.1"/>
    </source>
</evidence>
<keyword evidence="3 6" id="KW-1133">Transmembrane helix</keyword>
<evidence type="ECO:0000256" key="4">
    <source>
        <dbReference type="ARBA" id="ARBA00023136"/>
    </source>
</evidence>
<comment type="subcellular location">
    <subcellularLocation>
        <location evidence="1">Membrane</location>
        <topology evidence="1">Multi-pass membrane protein</topology>
    </subcellularLocation>
</comment>
<organism evidence="8 9">
    <name type="scientific">Scytalidium lignicola</name>
    <name type="common">Hyphomycete</name>
    <dbReference type="NCBI Taxonomy" id="5539"/>
    <lineage>
        <taxon>Eukaryota</taxon>
        <taxon>Fungi</taxon>
        <taxon>Dikarya</taxon>
        <taxon>Ascomycota</taxon>
        <taxon>Pezizomycotina</taxon>
        <taxon>Leotiomycetes</taxon>
        <taxon>Leotiomycetes incertae sedis</taxon>
        <taxon>Scytalidium</taxon>
    </lineage>
</organism>
<name>A0A3E2HIG5_SCYLI</name>
<evidence type="ECO:0000256" key="2">
    <source>
        <dbReference type="ARBA" id="ARBA00022692"/>
    </source>
</evidence>
<feature type="non-terminal residue" evidence="8">
    <location>
        <position position="1"/>
    </location>
</feature>
<reference evidence="8 9" key="1">
    <citation type="submission" date="2018-05" db="EMBL/GenBank/DDBJ databases">
        <title>Draft genome sequence of Scytalidium lignicola DSM 105466, a ubiquitous saprotrophic fungus.</title>
        <authorList>
            <person name="Buettner E."/>
            <person name="Gebauer A.M."/>
            <person name="Hofrichter M."/>
            <person name="Liers C."/>
            <person name="Kellner H."/>
        </authorList>
    </citation>
    <scope>NUCLEOTIDE SEQUENCE [LARGE SCALE GENOMIC DNA]</scope>
    <source>
        <strain evidence="8 9">DSM 105466</strain>
    </source>
</reference>
<sequence>MHKFPLTPVSESDALSQSQTDTERCSSELENLELDRINTYRLQQRATVGSVQSKALSLEKCLPMGAGKPFPSPLPDPEGYVVEFDGSDDLKHPQNWKFFTKLYVSCCACYGTLTASFASAIFAAGIQGSSKEFDVSAEVTTLGTTVYVLGFAAGPLLWAPASELIGRRWPLTIGMLGGGIFCISSAVAKDIQALIICRFFAGMFGASQLSVVPAVLADLFNNVHRGFAITLYSLTVFAGPFSAPFIGSFIATSYLGWRWTLYIPALITFLGAALDLLFLRETYAPYILVQKAAEIRRQSHNWGVHARLDEVEINFNELIQNNFTRPLRMLITEPIVLLISLYMAFIYGLVYALLKAYPYVFENIYGMGPGISGLPFLGIIIGNVLGCAFILSQHTVYVRKLIANNNVPIPEWRLSPASAGAVSFTIGIFWFGWTGFNSSIHWMVPTAAGVMIGFGILCIFLPCFNYLIDSYLPLAASTVAANIIFRSAVAAGFPLFSLQMFERLGVQWACTVLGCLAAIMIPIPFAFQKYGPWLRTKSKLAHCP</sequence>
<dbReference type="Gene3D" id="1.20.1250.20">
    <property type="entry name" value="MFS general substrate transporter like domains"/>
    <property type="match status" value="1"/>
</dbReference>
<keyword evidence="9" id="KW-1185">Reference proteome</keyword>
<accession>A0A3E2HIG5</accession>
<evidence type="ECO:0000313" key="9">
    <source>
        <dbReference type="Proteomes" id="UP000258309"/>
    </source>
</evidence>
<feature type="transmembrane region" description="Helical" evidence="6">
    <location>
        <begin position="102"/>
        <end position="127"/>
    </location>
</feature>
<feature type="compositionally biased region" description="Polar residues" evidence="5">
    <location>
        <begin position="9"/>
        <end position="20"/>
    </location>
</feature>
<feature type="transmembrane region" description="Helical" evidence="6">
    <location>
        <begin position="374"/>
        <end position="391"/>
    </location>
</feature>
<gene>
    <name evidence="8" type="ORF">B7463_g3123</name>
</gene>
<protein>
    <recommendedName>
        <fullName evidence="7">Major facilitator superfamily (MFS) profile domain-containing protein</fullName>
    </recommendedName>
</protein>
<comment type="caution">
    <text evidence="8">The sequence shown here is derived from an EMBL/GenBank/DDBJ whole genome shotgun (WGS) entry which is preliminary data.</text>
</comment>
<dbReference type="OrthoDB" id="9986881at2759"/>
<dbReference type="InterPro" id="IPR036259">
    <property type="entry name" value="MFS_trans_sf"/>
</dbReference>
<keyword evidence="2 6" id="KW-0812">Transmembrane</keyword>
<dbReference type="GO" id="GO:0022857">
    <property type="term" value="F:transmembrane transporter activity"/>
    <property type="evidence" value="ECO:0007669"/>
    <property type="project" value="InterPro"/>
</dbReference>
<dbReference type="InterPro" id="IPR011701">
    <property type="entry name" value="MFS"/>
</dbReference>
<evidence type="ECO:0000256" key="6">
    <source>
        <dbReference type="SAM" id="Phobius"/>
    </source>
</evidence>
<evidence type="ECO:0000256" key="5">
    <source>
        <dbReference type="SAM" id="MobiDB-lite"/>
    </source>
</evidence>
<dbReference type="OMA" id="RKWPLTI"/>
<dbReference type="EMBL" id="NCSJ02000039">
    <property type="protein sequence ID" value="RFU33218.1"/>
    <property type="molecule type" value="Genomic_DNA"/>
</dbReference>
<dbReference type="FunFam" id="1.20.1250.20:FF:000011">
    <property type="entry name" value="MFS multidrug transporter, putative"/>
    <property type="match status" value="1"/>
</dbReference>
<dbReference type="Proteomes" id="UP000258309">
    <property type="component" value="Unassembled WGS sequence"/>
</dbReference>
<feature type="transmembrane region" description="Helical" evidence="6">
    <location>
        <begin position="471"/>
        <end position="493"/>
    </location>
</feature>
<dbReference type="PROSITE" id="PS50850">
    <property type="entry name" value="MFS"/>
    <property type="match status" value="1"/>
</dbReference>
<feature type="non-terminal residue" evidence="8">
    <location>
        <position position="544"/>
    </location>
</feature>
<evidence type="ECO:0000256" key="1">
    <source>
        <dbReference type="ARBA" id="ARBA00004141"/>
    </source>
</evidence>
<feature type="transmembrane region" description="Helical" evidence="6">
    <location>
        <begin position="139"/>
        <end position="157"/>
    </location>
</feature>
<proteinExistence type="predicted"/>
<dbReference type="PANTHER" id="PTHR23502:SF138">
    <property type="entry name" value="MAJOR FACILITATOR SUPERFAMILY (MFS) PROFILE DOMAIN-CONTAINING PROTEIN-RELATED"/>
    <property type="match status" value="1"/>
</dbReference>
<feature type="transmembrane region" description="Helical" evidence="6">
    <location>
        <begin position="261"/>
        <end position="279"/>
    </location>
</feature>
<dbReference type="PANTHER" id="PTHR23502">
    <property type="entry name" value="MAJOR FACILITATOR SUPERFAMILY"/>
    <property type="match status" value="1"/>
</dbReference>
<keyword evidence="4 6" id="KW-0472">Membrane</keyword>
<feature type="region of interest" description="Disordered" evidence="5">
    <location>
        <begin position="1"/>
        <end position="22"/>
    </location>
</feature>
<dbReference type="GO" id="GO:0005886">
    <property type="term" value="C:plasma membrane"/>
    <property type="evidence" value="ECO:0007669"/>
    <property type="project" value="TreeGrafter"/>
</dbReference>
<feature type="transmembrane region" description="Helical" evidence="6">
    <location>
        <begin position="439"/>
        <end position="464"/>
    </location>
</feature>
<dbReference type="STRING" id="5539.A0A3E2HIG5"/>
<feature type="domain" description="Major facilitator superfamily (MFS) profile" evidence="7">
    <location>
        <begin position="104"/>
        <end position="544"/>
    </location>
</feature>
<dbReference type="Pfam" id="PF07690">
    <property type="entry name" value="MFS_1"/>
    <property type="match status" value="1"/>
</dbReference>
<evidence type="ECO:0000259" key="7">
    <source>
        <dbReference type="PROSITE" id="PS50850"/>
    </source>
</evidence>
<dbReference type="AlphaFoldDB" id="A0A3E2HIG5"/>
<feature type="transmembrane region" description="Helical" evidence="6">
    <location>
        <begin position="412"/>
        <end position="433"/>
    </location>
</feature>
<dbReference type="InterPro" id="IPR020846">
    <property type="entry name" value="MFS_dom"/>
</dbReference>
<feature type="transmembrane region" description="Helical" evidence="6">
    <location>
        <begin position="193"/>
        <end position="217"/>
    </location>
</feature>
<feature type="transmembrane region" description="Helical" evidence="6">
    <location>
        <begin position="505"/>
        <end position="527"/>
    </location>
</feature>
<feature type="transmembrane region" description="Helical" evidence="6">
    <location>
        <begin position="229"/>
        <end position="255"/>
    </location>
</feature>